<dbReference type="GO" id="GO:0048029">
    <property type="term" value="F:monosaccharide binding"/>
    <property type="evidence" value="ECO:0007669"/>
    <property type="project" value="TreeGrafter"/>
</dbReference>
<reference evidence="17" key="1">
    <citation type="submission" date="2020-10" db="EMBL/GenBank/DDBJ databases">
        <authorList>
            <person name="Gilroy R."/>
        </authorList>
    </citation>
    <scope>NUCLEOTIDE SEQUENCE</scope>
    <source>
        <strain evidence="17">23406</strain>
    </source>
</reference>
<comment type="subcellular location">
    <subcellularLocation>
        <location evidence="3 15">Cytoplasm</location>
    </subcellularLocation>
</comment>
<keyword evidence="6 15" id="KW-0021">Allosteric enzyme</keyword>
<dbReference type="GO" id="GO:0003872">
    <property type="term" value="F:6-phosphofructokinase activity"/>
    <property type="evidence" value="ECO:0007669"/>
    <property type="project" value="UniProtKB-UniRule"/>
</dbReference>
<evidence type="ECO:0000256" key="15">
    <source>
        <dbReference type="HAMAP-Rule" id="MF_00339"/>
    </source>
</evidence>
<organism evidence="17 18">
    <name type="scientific">Candidatus Stercoripulliclostridium merdipullorum</name>
    <dbReference type="NCBI Taxonomy" id="2840952"/>
    <lineage>
        <taxon>Bacteria</taxon>
        <taxon>Bacillati</taxon>
        <taxon>Bacillota</taxon>
        <taxon>Clostridia</taxon>
        <taxon>Eubacteriales</taxon>
        <taxon>Candidatus Stercoripulliclostridium</taxon>
    </lineage>
</organism>
<feature type="binding site" description="in other chain" evidence="15">
    <location>
        <position position="212"/>
    </location>
    <ligand>
        <name>ADP</name>
        <dbReference type="ChEBI" id="CHEBI:456216"/>
        <note>allosteric activator; ligand shared between dimeric partners</note>
    </ligand>
</feature>
<keyword evidence="13 15" id="KW-0324">Glycolysis</keyword>
<dbReference type="SUPFAM" id="SSF53784">
    <property type="entry name" value="Phosphofructokinase"/>
    <property type="match status" value="1"/>
</dbReference>
<evidence type="ECO:0000256" key="10">
    <source>
        <dbReference type="ARBA" id="ARBA00022777"/>
    </source>
</evidence>
<dbReference type="GO" id="GO:0016208">
    <property type="term" value="F:AMP binding"/>
    <property type="evidence" value="ECO:0007669"/>
    <property type="project" value="TreeGrafter"/>
</dbReference>
<keyword evidence="12 15" id="KW-0460">Magnesium</keyword>
<dbReference type="Gene3D" id="3.40.50.460">
    <property type="entry name" value="Phosphofructokinase domain"/>
    <property type="match status" value="1"/>
</dbReference>
<keyword evidence="9 15" id="KW-0547">Nucleotide-binding</keyword>
<feature type="binding site" description="in other chain" evidence="15">
    <location>
        <begin position="126"/>
        <end position="128"/>
    </location>
    <ligand>
        <name>substrate</name>
        <note>ligand shared between dimeric partners</note>
    </ligand>
</feature>
<dbReference type="GO" id="GO:0042802">
    <property type="term" value="F:identical protein binding"/>
    <property type="evidence" value="ECO:0007669"/>
    <property type="project" value="TreeGrafter"/>
</dbReference>
<dbReference type="EMBL" id="DVOH01000017">
    <property type="protein sequence ID" value="HIU99973.1"/>
    <property type="molecule type" value="Genomic_DNA"/>
</dbReference>
<keyword evidence="11 15" id="KW-0067">ATP-binding</keyword>
<feature type="binding site" description="in other chain" evidence="15">
    <location>
        <position position="223"/>
    </location>
    <ligand>
        <name>substrate</name>
        <note>ligand shared between dimeric partners</note>
    </ligand>
</feature>
<feature type="binding site" evidence="15">
    <location>
        <position position="103"/>
    </location>
    <ligand>
        <name>Mg(2+)</name>
        <dbReference type="ChEBI" id="CHEBI:18420"/>
        <note>catalytic</note>
    </ligand>
</feature>
<dbReference type="AlphaFoldDB" id="A0A9D1NC65"/>
<feature type="binding site" description="in other chain" evidence="15">
    <location>
        <begin position="250"/>
        <end position="253"/>
    </location>
    <ligand>
        <name>substrate</name>
        <note>ligand shared between dimeric partners</note>
    </ligand>
</feature>
<keyword evidence="7 15" id="KW-0808">Transferase</keyword>
<feature type="binding site" evidence="15">
    <location>
        <begin position="21"/>
        <end position="25"/>
    </location>
    <ligand>
        <name>ADP</name>
        <dbReference type="ChEBI" id="CHEBI:456216"/>
        <note>allosteric activator; ligand shared between dimeric partners</note>
    </ligand>
</feature>
<evidence type="ECO:0000259" key="16">
    <source>
        <dbReference type="Pfam" id="PF00365"/>
    </source>
</evidence>
<keyword evidence="5 15" id="KW-0963">Cytoplasm</keyword>
<comment type="catalytic activity">
    <reaction evidence="14 15">
        <text>beta-D-fructose 6-phosphate + ATP = beta-D-fructose 1,6-bisphosphate + ADP + H(+)</text>
        <dbReference type="Rhea" id="RHEA:16109"/>
        <dbReference type="ChEBI" id="CHEBI:15378"/>
        <dbReference type="ChEBI" id="CHEBI:30616"/>
        <dbReference type="ChEBI" id="CHEBI:32966"/>
        <dbReference type="ChEBI" id="CHEBI:57634"/>
        <dbReference type="ChEBI" id="CHEBI:456216"/>
        <dbReference type="EC" id="2.7.1.11"/>
    </reaction>
</comment>
<feature type="binding site" evidence="15">
    <location>
        <begin position="102"/>
        <end position="105"/>
    </location>
    <ligand>
        <name>ATP</name>
        <dbReference type="ChEBI" id="CHEBI:30616"/>
    </ligand>
</feature>
<feature type="binding site" evidence="15">
    <location>
        <position position="163"/>
    </location>
    <ligand>
        <name>substrate</name>
        <note>ligand shared between dimeric partners</note>
    </ligand>
</feature>
<evidence type="ECO:0000313" key="17">
    <source>
        <dbReference type="EMBL" id="HIU99973.1"/>
    </source>
</evidence>
<sequence>MRRIAVLTSGGDAPGMNAAIRGVVRCANNQDMEVYGIERGYDGLIKGDIRRMDSRSVSDIIQRGGTILKTARCPEFNTPEGIRKGYEVLRAYGIEGLIVIGGDGSFRGMRDLCTNHKMACVGIPGTIDNDLAYTDFTLGFDTAVNTVLDAINKIRDTMTSHDRACIIEVMGRHCGDIAVYSGLAGGAESIVVPEIPFDIDAICDKMRRNIIKGKASDIIVLAEGVCDCNTLKNMIQEKVDITIRTVKLGYIQRGGTPSMADRVLAARCADRAVNLLKNDIGGRVVGVREGAVIDDDITEALDMERKVNDELYRIASLLSL</sequence>
<gene>
    <name evidence="15 17" type="primary">pfkA</name>
    <name evidence="17" type="ORF">IAB14_02525</name>
</gene>
<evidence type="ECO:0000256" key="9">
    <source>
        <dbReference type="ARBA" id="ARBA00022741"/>
    </source>
</evidence>
<evidence type="ECO:0000256" key="3">
    <source>
        <dbReference type="ARBA" id="ARBA00004496"/>
    </source>
</evidence>
<name>A0A9D1NC65_9FIRM</name>
<comment type="pathway">
    <text evidence="4 15">Carbohydrate degradation; glycolysis; D-glyceraldehyde 3-phosphate and glycerone phosphate from D-glucose: step 3/4.</text>
</comment>
<evidence type="ECO:0000256" key="14">
    <source>
        <dbReference type="ARBA" id="ARBA00048070"/>
    </source>
</evidence>
<feature type="binding site" description="in other chain" evidence="15">
    <location>
        <begin position="214"/>
        <end position="216"/>
    </location>
    <ligand>
        <name>ADP</name>
        <dbReference type="ChEBI" id="CHEBI:456216"/>
        <note>allosteric activator; ligand shared between dimeric partners</note>
    </ligand>
</feature>
<evidence type="ECO:0000256" key="12">
    <source>
        <dbReference type="ARBA" id="ARBA00022842"/>
    </source>
</evidence>
<dbReference type="InterPro" id="IPR035966">
    <property type="entry name" value="PKF_sf"/>
</dbReference>
<evidence type="ECO:0000256" key="11">
    <source>
        <dbReference type="ARBA" id="ARBA00022840"/>
    </source>
</evidence>
<dbReference type="Proteomes" id="UP000886891">
    <property type="component" value="Unassembled WGS sequence"/>
</dbReference>
<dbReference type="HAMAP" id="MF_00339">
    <property type="entry name" value="Phosphofructokinase_I_B1"/>
    <property type="match status" value="1"/>
</dbReference>
<dbReference type="PANTHER" id="PTHR13697:SF4">
    <property type="entry name" value="ATP-DEPENDENT 6-PHOSPHOFRUCTOKINASE"/>
    <property type="match status" value="1"/>
</dbReference>
<evidence type="ECO:0000256" key="1">
    <source>
        <dbReference type="ARBA" id="ARBA00001946"/>
    </source>
</evidence>
<comment type="caution">
    <text evidence="17">The sequence shown here is derived from an EMBL/GenBank/DDBJ whole genome shotgun (WGS) entry which is preliminary data.</text>
</comment>
<dbReference type="PRINTS" id="PR00476">
    <property type="entry name" value="PHFRCTKINASE"/>
</dbReference>
<dbReference type="GO" id="GO:0046872">
    <property type="term" value="F:metal ion binding"/>
    <property type="evidence" value="ECO:0007669"/>
    <property type="project" value="UniProtKB-KW"/>
</dbReference>
<evidence type="ECO:0000256" key="13">
    <source>
        <dbReference type="ARBA" id="ARBA00023152"/>
    </source>
</evidence>
<proteinExistence type="inferred from homology"/>
<reference evidence="17" key="2">
    <citation type="journal article" date="2021" name="PeerJ">
        <title>Extensive microbial diversity within the chicken gut microbiome revealed by metagenomics and culture.</title>
        <authorList>
            <person name="Gilroy R."/>
            <person name="Ravi A."/>
            <person name="Getino M."/>
            <person name="Pursley I."/>
            <person name="Horton D.L."/>
            <person name="Alikhan N.F."/>
            <person name="Baker D."/>
            <person name="Gharbi K."/>
            <person name="Hall N."/>
            <person name="Watson M."/>
            <person name="Adriaenssens E.M."/>
            <person name="Foster-Nyarko E."/>
            <person name="Jarju S."/>
            <person name="Secka A."/>
            <person name="Antonio M."/>
            <person name="Oren A."/>
            <person name="Chaudhuri R.R."/>
            <person name="La Ragione R."/>
            <person name="Hildebrand F."/>
            <person name="Pallen M.J."/>
        </authorList>
    </citation>
    <scope>NUCLEOTIDE SEQUENCE</scope>
    <source>
        <strain evidence="17">23406</strain>
    </source>
</reference>
<dbReference type="EC" id="2.7.1.11" evidence="15"/>
<accession>A0A9D1NC65</accession>
<dbReference type="InterPro" id="IPR012003">
    <property type="entry name" value="ATP_PFK_prok-type"/>
</dbReference>
<dbReference type="NCBIfam" id="NF002872">
    <property type="entry name" value="PRK03202.1"/>
    <property type="match status" value="1"/>
</dbReference>
<feature type="binding site" description="in other chain" evidence="15">
    <location>
        <position position="155"/>
    </location>
    <ligand>
        <name>ADP</name>
        <dbReference type="ChEBI" id="CHEBI:456216"/>
        <note>allosteric activator; ligand shared between dimeric partners</note>
    </ligand>
</feature>
<evidence type="ECO:0000256" key="2">
    <source>
        <dbReference type="ARBA" id="ARBA00002659"/>
    </source>
</evidence>
<dbReference type="GO" id="GO:0006002">
    <property type="term" value="P:fructose 6-phosphate metabolic process"/>
    <property type="evidence" value="ECO:0007669"/>
    <property type="project" value="UniProtKB-UniRule"/>
</dbReference>
<evidence type="ECO:0000256" key="4">
    <source>
        <dbReference type="ARBA" id="ARBA00004679"/>
    </source>
</evidence>
<feature type="active site" description="Proton acceptor" evidence="15">
    <location>
        <position position="128"/>
    </location>
</feature>
<comment type="subunit">
    <text evidence="15">Homotetramer.</text>
</comment>
<dbReference type="PIRSF" id="PIRSF000532">
    <property type="entry name" value="ATP_PFK_prok"/>
    <property type="match status" value="1"/>
</dbReference>
<feature type="binding site" description="in other chain" evidence="15">
    <location>
        <begin position="186"/>
        <end position="188"/>
    </location>
    <ligand>
        <name>ADP</name>
        <dbReference type="ChEBI" id="CHEBI:456216"/>
        <note>allosteric activator; ligand shared between dimeric partners</note>
    </ligand>
</feature>
<dbReference type="PANTHER" id="PTHR13697">
    <property type="entry name" value="PHOSPHOFRUCTOKINASE"/>
    <property type="match status" value="1"/>
</dbReference>
<evidence type="ECO:0000256" key="7">
    <source>
        <dbReference type="ARBA" id="ARBA00022679"/>
    </source>
</evidence>
<evidence type="ECO:0000256" key="5">
    <source>
        <dbReference type="ARBA" id="ARBA00022490"/>
    </source>
</evidence>
<comment type="activity regulation">
    <text evidence="15">Allosterically activated by ADP and other diphosphonucleosides, and allosterically inhibited by phosphoenolpyruvate.</text>
</comment>
<dbReference type="GO" id="GO:0070095">
    <property type="term" value="F:fructose-6-phosphate binding"/>
    <property type="evidence" value="ECO:0007669"/>
    <property type="project" value="TreeGrafter"/>
</dbReference>
<dbReference type="FunFam" id="3.40.50.450:FF:000001">
    <property type="entry name" value="ATP-dependent 6-phosphofructokinase"/>
    <property type="match status" value="1"/>
</dbReference>
<comment type="similarity">
    <text evidence="15">Belongs to the phosphofructokinase type A (PFKA) family. ATP-dependent PFK group I subfamily. Prokaryotic clade 'B1' sub-subfamily.</text>
</comment>
<dbReference type="InterPro" id="IPR012828">
    <property type="entry name" value="PFKA_ATP_prok"/>
</dbReference>
<keyword evidence="8 15" id="KW-0479">Metal-binding</keyword>
<dbReference type="NCBIfam" id="TIGR02482">
    <property type="entry name" value="PFKA_ATP"/>
    <property type="match status" value="1"/>
</dbReference>
<keyword evidence="10 15" id="KW-0418">Kinase</keyword>
<feature type="binding site" description="in other chain" evidence="15">
    <location>
        <begin position="170"/>
        <end position="172"/>
    </location>
    <ligand>
        <name>substrate</name>
        <note>ligand shared between dimeric partners</note>
    </ligand>
</feature>
<protein>
    <recommendedName>
        <fullName evidence="15">ATP-dependent 6-phosphofructokinase</fullName>
        <shortName evidence="15">ATP-PFK</shortName>
        <shortName evidence="15">Phosphofructokinase</shortName>
        <ecNumber evidence="15">2.7.1.11</ecNumber>
    </recommendedName>
    <alternativeName>
        <fullName evidence="15">Phosphohexokinase</fullName>
    </alternativeName>
</protein>
<evidence type="ECO:0000256" key="6">
    <source>
        <dbReference type="ARBA" id="ARBA00022533"/>
    </source>
</evidence>
<comment type="caution">
    <text evidence="15">Lacks conserved residue(s) required for the propagation of feature annotation.</text>
</comment>
<dbReference type="GO" id="GO:0061621">
    <property type="term" value="P:canonical glycolysis"/>
    <property type="evidence" value="ECO:0007669"/>
    <property type="project" value="TreeGrafter"/>
</dbReference>
<dbReference type="Pfam" id="PF00365">
    <property type="entry name" value="PFK"/>
    <property type="match status" value="1"/>
</dbReference>
<dbReference type="GO" id="GO:0030388">
    <property type="term" value="P:fructose 1,6-bisphosphate metabolic process"/>
    <property type="evidence" value="ECO:0007669"/>
    <property type="project" value="TreeGrafter"/>
</dbReference>
<evidence type="ECO:0000313" key="18">
    <source>
        <dbReference type="Proteomes" id="UP000886891"/>
    </source>
</evidence>
<comment type="cofactor">
    <cofactor evidence="1 15">
        <name>Mg(2+)</name>
        <dbReference type="ChEBI" id="CHEBI:18420"/>
    </cofactor>
</comment>
<feature type="binding site" evidence="15">
    <location>
        <begin position="72"/>
        <end position="73"/>
    </location>
    <ligand>
        <name>ATP</name>
        <dbReference type="ChEBI" id="CHEBI:30616"/>
    </ligand>
</feature>
<feature type="binding site" evidence="15">
    <location>
        <position position="244"/>
    </location>
    <ligand>
        <name>substrate</name>
        <note>ligand shared between dimeric partners</note>
    </ligand>
</feature>
<dbReference type="GO" id="GO:0005524">
    <property type="term" value="F:ATP binding"/>
    <property type="evidence" value="ECO:0007669"/>
    <property type="project" value="UniProtKB-UniRule"/>
</dbReference>
<dbReference type="GO" id="GO:0005945">
    <property type="term" value="C:6-phosphofructokinase complex"/>
    <property type="evidence" value="ECO:0007669"/>
    <property type="project" value="TreeGrafter"/>
</dbReference>
<dbReference type="InterPro" id="IPR022953">
    <property type="entry name" value="ATP_PFK"/>
</dbReference>
<dbReference type="InterPro" id="IPR000023">
    <property type="entry name" value="Phosphofructokinase_dom"/>
</dbReference>
<feature type="domain" description="Phosphofructokinase" evidence="16">
    <location>
        <begin position="3"/>
        <end position="276"/>
    </location>
</feature>
<dbReference type="FunFam" id="3.40.50.460:FF:000002">
    <property type="entry name" value="ATP-dependent 6-phosphofructokinase"/>
    <property type="match status" value="1"/>
</dbReference>
<evidence type="ECO:0000256" key="8">
    <source>
        <dbReference type="ARBA" id="ARBA00022723"/>
    </source>
</evidence>
<feature type="binding site" evidence="15">
    <location>
        <position position="11"/>
    </location>
    <ligand>
        <name>ATP</name>
        <dbReference type="ChEBI" id="CHEBI:30616"/>
    </ligand>
</feature>
<comment type="function">
    <text evidence="2 15">Catalyzes the phosphorylation of D-fructose 6-phosphate to fructose 1,6-bisphosphate by ATP, the first committing step of glycolysis.</text>
</comment>
<dbReference type="Gene3D" id="3.40.50.450">
    <property type="match status" value="1"/>
</dbReference>